<feature type="region of interest" description="Disordered" evidence="1">
    <location>
        <begin position="110"/>
        <end position="130"/>
    </location>
</feature>
<dbReference type="HOGENOM" id="CLU_033342_0_0_1"/>
<dbReference type="RefSeq" id="XP_013277216.1">
    <property type="nucleotide sequence ID" value="XM_013421762.1"/>
</dbReference>
<dbReference type="EMBL" id="KN847475">
    <property type="protein sequence ID" value="KIX10080.1"/>
    <property type="molecule type" value="Genomic_DNA"/>
</dbReference>
<evidence type="ECO:0000256" key="1">
    <source>
        <dbReference type="SAM" id="MobiDB-lite"/>
    </source>
</evidence>
<organism evidence="2 3">
    <name type="scientific">Rhinocladiella mackenziei CBS 650.93</name>
    <dbReference type="NCBI Taxonomy" id="1442369"/>
    <lineage>
        <taxon>Eukaryota</taxon>
        <taxon>Fungi</taxon>
        <taxon>Dikarya</taxon>
        <taxon>Ascomycota</taxon>
        <taxon>Pezizomycotina</taxon>
        <taxon>Eurotiomycetes</taxon>
        <taxon>Chaetothyriomycetidae</taxon>
        <taxon>Chaetothyriales</taxon>
        <taxon>Herpotrichiellaceae</taxon>
        <taxon>Rhinocladiella</taxon>
    </lineage>
</organism>
<proteinExistence type="predicted"/>
<evidence type="ECO:0000313" key="3">
    <source>
        <dbReference type="Proteomes" id="UP000053617"/>
    </source>
</evidence>
<keyword evidence="3" id="KW-1185">Reference proteome</keyword>
<dbReference type="VEuPathDB" id="FungiDB:Z518_01161"/>
<feature type="compositionally biased region" description="Low complexity" evidence="1">
    <location>
        <begin position="190"/>
        <end position="202"/>
    </location>
</feature>
<feature type="region of interest" description="Disordered" evidence="1">
    <location>
        <begin position="1"/>
        <end position="20"/>
    </location>
</feature>
<dbReference type="STRING" id="1442369.A0A0D2JKV1"/>
<name>A0A0D2JKV1_9EURO</name>
<gene>
    <name evidence="2" type="ORF">Z518_01161</name>
</gene>
<evidence type="ECO:0000313" key="2">
    <source>
        <dbReference type="EMBL" id="KIX10080.1"/>
    </source>
</evidence>
<dbReference type="GeneID" id="25289232"/>
<sequence>MEPARENVDRDDDEQTIRSLPQSFQKFVSGDFRSLLNMRPPDISQHPVFQPNPLSSISDAPLMITTYSTAQIREEKRRIEFEKERERAAHERRDRYISFSYQGFSNAFDSASSSRGRIEPHSGPSNTQSSLVEGAMNLCYSERFSNPPATAHRIIHQSSGSYATGNNLTRLQTNPDNEETDIYGILAEGSPTTTSSSQPRTPVDSGKATTTTPISEGSEQKMTGLRIVTDLFKPRTGVEKSQTDDTQRALENLSPCRSDLERHLRITTNCHTYDYTPGDPLPRHPNTSRGWNSRNLHCTTCIDEFCAVCGRACCAFKAALLAKVNHEDNEEALRMAEERILHICHIYPFGMEAPTFLQCIRGDEIGCGKIVCPDCCGICPNEICRDIQCRKCKKIPWEECLWHVADMNGRAI</sequence>
<dbReference type="OrthoDB" id="4146419at2759"/>
<accession>A0A0D2JKV1</accession>
<dbReference type="AlphaFoldDB" id="A0A0D2JKV1"/>
<feature type="region of interest" description="Disordered" evidence="1">
    <location>
        <begin position="188"/>
        <end position="218"/>
    </location>
</feature>
<feature type="compositionally biased region" description="Polar residues" evidence="1">
    <location>
        <begin position="207"/>
        <end position="218"/>
    </location>
</feature>
<dbReference type="Proteomes" id="UP000053617">
    <property type="component" value="Unassembled WGS sequence"/>
</dbReference>
<reference evidence="2 3" key="1">
    <citation type="submission" date="2015-01" db="EMBL/GenBank/DDBJ databases">
        <title>The Genome Sequence of Rhinocladiella mackenzie CBS 650.93.</title>
        <authorList>
            <consortium name="The Broad Institute Genomics Platform"/>
            <person name="Cuomo C."/>
            <person name="de Hoog S."/>
            <person name="Gorbushina A."/>
            <person name="Stielow B."/>
            <person name="Teixiera M."/>
            <person name="Abouelleil A."/>
            <person name="Chapman S.B."/>
            <person name="Priest M."/>
            <person name="Young S.K."/>
            <person name="Wortman J."/>
            <person name="Nusbaum C."/>
            <person name="Birren B."/>
        </authorList>
    </citation>
    <scope>NUCLEOTIDE SEQUENCE [LARGE SCALE GENOMIC DNA]</scope>
    <source>
        <strain evidence="2 3">CBS 650.93</strain>
    </source>
</reference>
<protein>
    <submittedName>
        <fullName evidence="2">Rhinocladiella mackenziei CBS 650.93 unplaced genomic scaffold supercont1.1, whole genome shotgun sequence</fullName>
    </submittedName>
</protein>